<sequence>MVLADIQVSYETALSQGAAVKALSRMWKANAPLGCLANHHFVHAVAGFVALLYDHILTRSNFGAQLDLEVDLIWRARPGFVSVVFLLNRYIVPLVLIVDTYGEFLFIERARSQSHFWVVELSGVAPNSVMFCKVWTVVQSYLTIASFMSIHAVMAIRVYALHSGRRCMRWFLWISDPYHRHVFIIDAKRIILKRDSSETLQPLDHQCVGTVPSYLWLAWLPTVVFESLLFAVTLIALIEQDDCRSLSRLTLILYRDGMLYFVAVTFCSTFCLLVWALAPPTLNGLARYFALAIVNITASRMVLNLKSYSASRRRPAVFTDSGFFDQQPSFAFIPRSLPPSPQLSQHHAGSSSPMSSFDLEMYAIEREYQQLGTKLR</sequence>
<dbReference type="Proteomes" id="UP001148662">
    <property type="component" value="Unassembled WGS sequence"/>
</dbReference>
<comment type="caution">
    <text evidence="1">The sequence shown here is derived from an EMBL/GenBank/DDBJ whole genome shotgun (WGS) entry which is preliminary data.</text>
</comment>
<dbReference type="EMBL" id="JANHOG010001225">
    <property type="protein sequence ID" value="KAJ3540978.1"/>
    <property type="molecule type" value="Genomic_DNA"/>
</dbReference>
<name>A0ACC1SJF8_9APHY</name>
<keyword evidence="2" id="KW-1185">Reference proteome</keyword>
<evidence type="ECO:0000313" key="2">
    <source>
        <dbReference type="Proteomes" id="UP001148662"/>
    </source>
</evidence>
<organism evidence="1 2">
    <name type="scientific">Phlebia brevispora</name>
    <dbReference type="NCBI Taxonomy" id="194682"/>
    <lineage>
        <taxon>Eukaryota</taxon>
        <taxon>Fungi</taxon>
        <taxon>Dikarya</taxon>
        <taxon>Basidiomycota</taxon>
        <taxon>Agaricomycotina</taxon>
        <taxon>Agaricomycetes</taxon>
        <taxon>Polyporales</taxon>
        <taxon>Meruliaceae</taxon>
        <taxon>Phlebia</taxon>
    </lineage>
</organism>
<reference evidence="1" key="1">
    <citation type="submission" date="2022-07" db="EMBL/GenBank/DDBJ databases">
        <title>Genome Sequence of Phlebia brevispora.</title>
        <authorList>
            <person name="Buettner E."/>
        </authorList>
    </citation>
    <scope>NUCLEOTIDE SEQUENCE</scope>
    <source>
        <strain evidence="1">MPL23</strain>
    </source>
</reference>
<gene>
    <name evidence="1" type="ORF">NM688_g6152</name>
</gene>
<evidence type="ECO:0000313" key="1">
    <source>
        <dbReference type="EMBL" id="KAJ3540978.1"/>
    </source>
</evidence>
<accession>A0ACC1SJF8</accession>
<protein>
    <submittedName>
        <fullName evidence="1">Uncharacterized protein</fullName>
    </submittedName>
</protein>
<proteinExistence type="predicted"/>